<name>A0ABP6F048_9ACTN</name>
<sequence length="63" mass="6951">MPGQGEGEGETDRAGPDDDHRLHGAAPWIRRCVRDVRDVRELTVGARCVITQRMQPIATAVVK</sequence>
<evidence type="ECO:0000256" key="1">
    <source>
        <dbReference type="SAM" id="MobiDB-lite"/>
    </source>
</evidence>
<organism evidence="2 3">
    <name type="scientific">Streptomyces lunalinharesii</name>
    <dbReference type="NCBI Taxonomy" id="333384"/>
    <lineage>
        <taxon>Bacteria</taxon>
        <taxon>Bacillati</taxon>
        <taxon>Actinomycetota</taxon>
        <taxon>Actinomycetes</taxon>
        <taxon>Kitasatosporales</taxon>
        <taxon>Streptomycetaceae</taxon>
        <taxon>Streptomyces</taxon>
    </lineage>
</organism>
<reference evidence="3" key="1">
    <citation type="journal article" date="2019" name="Int. J. Syst. Evol. Microbiol.">
        <title>The Global Catalogue of Microorganisms (GCM) 10K type strain sequencing project: providing services to taxonomists for standard genome sequencing and annotation.</title>
        <authorList>
            <consortium name="The Broad Institute Genomics Platform"/>
            <consortium name="The Broad Institute Genome Sequencing Center for Infectious Disease"/>
            <person name="Wu L."/>
            <person name="Ma J."/>
        </authorList>
    </citation>
    <scope>NUCLEOTIDE SEQUENCE [LARGE SCALE GENOMIC DNA]</scope>
    <source>
        <strain evidence="3">JCM 16374</strain>
    </source>
</reference>
<proteinExistence type="predicted"/>
<gene>
    <name evidence="2" type="ORF">GCM10009864_61280</name>
</gene>
<evidence type="ECO:0000313" key="2">
    <source>
        <dbReference type="EMBL" id="GAA2680603.1"/>
    </source>
</evidence>
<comment type="caution">
    <text evidence="2">The sequence shown here is derived from an EMBL/GenBank/DDBJ whole genome shotgun (WGS) entry which is preliminary data.</text>
</comment>
<feature type="compositionally biased region" description="Basic and acidic residues" evidence="1">
    <location>
        <begin position="10"/>
        <end position="22"/>
    </location>
</feature>
<protein>
    <submittedName>
        <fullName evidence="2">Uncharacterized protein</fullName>
    </submittedName>
</protein>
<dbReference type="Proteomes" id="UP001500994">
    <property type="component" value="Unassembled WGS sequence"/>
</dbReference>
<feature type="region of interest" description="Disordered" evidence="1">
    <location>
        <begin position="1"/>
        <end position="24"/>
    </location>
</feature>
<accession>A0ABP6F048</accession>
<keyword evidence="3" id="KW-1185">Reference proteome</keyword>
<evidence type="ECO:0000313" key="3">
    <source>
        <dbReference type="Proteomes" id="UP001500994"/>
    </source>
</evidence>
<dbReference type="EMBL" id="BAAARK010000026">
    <property type="protein sequence ID" value="GAA2680603.1"/>
    <property type="molecule type" value="Genomic_DNA"/>
</dbReference>